<keyword evidence="2" id="KW-0732">Signal</keyword>
<organism evidence="9 10">
    <name type="scientific">Scyliorhinus torazame</name>
    <name type="common">Cloudy catshark</name>
    <name type="synonym">Catulus torazame</name>
    <dbReference type="NCBI Taxonomy" id="75743"/>
    <lineage>
        <taxon>Eukaryota</taxon>
        <taxon>Metazoa</taxon>
        <taxon>Chordata</taxon>
        <taxon>Craniata</taxon>
        <taxon>Vertebrata</taxon>
        <taxon>Chondrichthyes</taxon>
        <taxon>Elasmobranchii</taxon>
        <taxon>Galeomorphii</taxon>
        <taxon>Galeoidea</taxon>
        <taxon>Carcharhiniformes</taxon>
        <taxon>Scyliorhinidae</taxon>
        <taxon>Scyliorhinus</taxon>
    </lineage>
</organism>
<dbReference type="Gene3D" id="2.10.70.10">
    <property type="entry name" value="Complement Module, domain 1"/>
    <property type="match status" value="2"/>
</dbReference>
<evidence type="ECO:0000256" key="4">
    <source>
        <dbReference type="ARBA" id="ARBA00023157"/>
    </source>
</evidence>
<dbReference type="AlphaFoldDB" id="A0A401Q7A1"/>
<dbReference type="SUPFAM" id="SSF57535">
    <property type="entry name" value="Complement control module/SCR domain"/>
    <property type="match status" value="2"/>
</dbReference>
<keyword evidence="10" id="KW-1185">Reference proteome</keyword>
<dbReference type="STRING" id="75743.A0A401Q7A1"/>
<evidence type="ECO:0000256" key="7">
    <source>
        <dbReference type="SAM" id="MobiDB-lite"/>
    </source>
</evidence>
<feature type="domain" description="Sushi" evidence="8">
    <location>
        <begin position="28"/>
        <end position="87"/>
    </location>
</feature>
<keyword evidence="1 6" id="KW-0768">Sushi</keyword>
<evidence type="ECO:0000256" key="2">
    <source>
        <dbReference type="ARBA" id="ARBA00022729"/>
    </source>
</evidence>
<dbReference type="Proteomes" id="UP000288216">
    <property type="component" value="Unassembled WGS sequence"/>
</dbReference>
<comment type="caution">
    <text evidence="6">Lacks conserved residue(s) required for the propagation of feature annotation.</text>
</comment>
<sequence length="150" mass="16965">SSLCVNDDEVRREADDQIDNPDPTGSTVYCRTPKAPDNGSLRVNKRRYEVAEMLEVTCFSGFELTGYQFYRCLPDGSWHKEDVECQLRVCNRPATSPPATLHPFKTQYSIGEFIHVKCPARMAPAGQDKYTCGSSLNWEPDPPQEIRCQS</sequence>
<evidence type="ECO:0000256" key="1">
    <source>
        <dbReference type="ARBA" id="ARBA00022659"/>
    </source>
</evidence>
<comment type="caution">
    <text evidence="9">The sequence shown here is derived from an EMBL/GenBank/DDBJ whole genome shotgun (WGS) entry which is preliminary data.</text>
</comment>
<dbReference type="PANTHER" id="PTHR46393">
    <property type="entry name" value="SUSHI DOMAIN-CONTAINING PROTEIN"/>
    <property type="match status" value="1"/>
</dbReference>
<feature type="disulfide bond" evidence="6">
    <location>
        <begin position="58"/>
        <end position="85"/>
    </location>
</feature>
<evidence type="ECO:0000259" key="8">
    <source>
        <dbReference type="PROSITE" id="PS50923"/>
    </source>
</evidence>
<dbReference type="PROSITE" id="PS50923">
    <property type="entry name" value="SUSHI"/>
    <property type="match status" value="2"/>
</dbReference>
<dbReference type="CDD" id="cd00033">
    <property type="entry name" value="CCP"/>
    <property type="match status" value="2"/>
</dbReference>
<dbReference type="SMART" id="SM00032">
    <property type="entry name" value="CCP"/>
    <property type="match status" value="2"/>
</dbReference>
<keyword evidence="4 6" id="KW-1015">Disulfide bond</keyword>
<feature type="non-terminal residue" evidence="9">
    <location>
        <position position="1"/>
    </location>
</feature>
<proteinExistence type="predicted"/>
<evidence type="ECO:0000313" key="9">
    <source>
        <dbReference type="EMBL" id="GCB81250.1"/>
    </source>
</evidence>
<keyword evidence="5" id="KW-0325">Glycoprotein</keyword>
<dbReference type="InterPro" id="IPR000436">
    <property type="entry name" value="Sushi_SCR_CCP_dom"/>
</dbReference>
<keyword evidence="3" id="KW-0677">Repeat</keyword>
<dbReference type="EMBL" id="BFAA01021388">
    <property type="protein sequence ID" value="GCB81250.1"/>
    <property type="molecule type" value="Genomic_DNA"/>
</dbReference>
<dbReference type="OrthoDB" id="9945705at2759"/>
<evidence type="ECO:0000256" key="5">
    <source>
        <dbReference type="ARBA" id="ARBA00023180"/>
    </source>
</evidence>
<feature type="non-terminal residue" evidence="9">
    <location>
        <position position="150"/>
    </location>
</feature>
<gene>
    <name evidence="9" type="ORF">scyTo_0022144</name>
</gene>
<evidence type="ECO:0000313" key="10">
    <source>
        <dbReference type="Proteomes" id="UP000288216"/>
    </source>
</evidence>
<feature type="domain" description="Sushi" evidence="8">
    <location>
        <begin position="88"/>
        <end position="150"/>
    </location>
</feature>
<dbReference type="PANTHER" id="PTHR46393:SF7">
    <property type="entry name" value="COMPLEMENT C2"/>
    <property type="match status" value="1"/>
</dbReference>
<dbReference type="Pfam" id="PF00084">
    <property type="entry name" value="Sushi"/>
    <property type="match status" value="2"/>
</dbReference>
<reference evidence="9 10" key="1">
    <citation type="journal article" date="2018" name="Nat. Ecol. Evol.">
        <title>Shark genomes provide insights into elasmobranch evolution and the origin of vertebrates.</title>
        <authorList>
            <person name="Hara Y"/>
            <person name="Yamaguchi K"/>
            <person name="Onimaru K"/>
            <person name="Kadota M"/>
            <person name="Koyanagi M"/>
            <person name="Keeley SD"/>
            <person name="Tatsumi K"/>
            <person name="Tanaka K"/>
            <person name="Motone F"/>
            <person name="Kageyama Y"/>
            <person name="Nozu R"/>
            <person name="Adachi N"/>
            <person name="Nishimura O"/>
            <person name="Nakagawa R"/>
            <person name="Tanegashima C"/>
            <person name="Kiyatake I"/>
            <person name="Matsumoto R"/>
            <person name="Murakumo K"/>
            <person name="Nishida K"/>
            <person name="Terakita A"/>
            <person name="Kuratani S"/>
            <person name="Sato K"/>
            <person name="Hyodo S Kuraku.S."/>
        </authorList>
    </citation>
    <scope>NUCLEOTIDE SEQUENCE [LARGE SCALE GENOMIC DNA]</scope>
</reference>
<evidence type="ECO:0000256" key="3">
    <source>
        <dbReference type="ARBA" id="ARBA00022737"/>
    </source>
</evidence>
<evidence type="ECO:0000256" key="6">
    <source>
        <dbReference type="PROSITE-ProRule" id="PRU00302"/>
    </source>
</evidence>
<dbReference type="InterPro" id="IPR035976">
    <property type="entry name" value="Sushi/SCR/CCP_sf"/>
</dbReference>
<feature type="region of interest" description="Disordered" evidence="7">
    <location>
        <begin position="1"/>
        <end position="31"/>
    </location>
</feature>
<accession>A0A401Q7A1</accession>
<protein>
    <recommendedName>
        <fullName evidence="8">Sushi domain-containing protein</fullName>
    </recommendedName>
</protein>
<name>A0A401Q7A1_SCYTO</name>